<dbReference type="AlphaFoldDB" id="A0AAU9KPM0"/>
<comment type="caution">
    <text evidence="1">The sequence shown here is derived from an EMBL/GenBank/DDBJ whole genome shotgun (WGS) entry which is preliminary data.</text>
</comment>
<dbReference type="EMBL" id="CAKKTJ010000086">
    <property type="protein sequence ID" value="CAH0473551.1"/>
    <property type="molecule type" value="Genomic_DNA"/>
</dbReference>
<dbReference type="PANTHER" id="PTHR43102">
    <property type="entry name" value="SLR1143 PROTEIN"/>
    <property type="match status" value="1"/>
</dbReference>
<evidence type="ECO:0000313" key="1">
    <source>
        <dbReference type="EMBL" id="CAH0473551.1"/>
    </source>
</evidence>
<sequence length="137" mass="15244">MKGGPYPANALTNVRVKALLDSFKKIEHCATVRCCSSKLCTLEELSINVLLTVVNSILFRKYPMVKGDTGAVKTRYYAGATIFCRDCHALGTVAVLDTKPRREVDQELIDMLQHLSFVASEKITQSIIEEDSNSEFL</sequence>
<protein>
    <submittedName>
        <fullName evidence="1">Uncharacterized protein</fullName>
    </submittedName>
</protein>
<accession>A0AAU9KPM0</accession>
<name>A0AAU9KPM0_9STRA</name>
<dbReference type="Proteomes" id="UP001160483">
    <property type="component" value="Unassembled WGS sequence"/>
</dbReference>
<evidence type="ECO:0000313" key="2">
    <source>
        <dbReference type="Proteomes" id="UP001160483"/>
    </source>
</evidence>
<dbReference type="PANTHER" id="PTHR43102:SF2">
    <property type="entry name" value="GAF DOMAIN-CONTAINING PROTEIN"/>
    <property type="match status" value="1"/>
</dbReference>
<reference evidence="1" key="1">
    <citation type="submission" date="2021-11" db="EMBL/GenBank/DDBJ databases">
        <authorList>
            <person name="Islam A."/>
            <person name="Islam S."/>
            <person name="Flora M.S."/>
            <person name="Rahman M."/>
            <person name="Ziaur R.M."/>
            <person name="Epstein J.H."/>
            <person name="Hassan M."/>
            <person name="Klassen M."/>
            <person name="Woodard K."/>
            <person name="Webb A."/>
            <person name="Webby R.J."/>
            <person name="El Zowalaty M.E."/>
        </authorList>
    </citation>
    <scope>NUCLEOTIDE SEQUENCE</scope>
    <source>
        <strain evidence="1">Pbs3</strain>
    </source>
</reference>
<proteinExistence type="predicted"/>
<organism evidence="1 2">
    <name type="scientific">Peronospora belbahrii</name>
    <dbReference type="NCBI Taxonomy" id="622444"/>
    <lineage>
        <taxon>Eukaryota</taxon>
        <taxon>Sar</taxon>
        <taxon>Stramenopiles</taxon>
        <taxon>Oomycota</taxon>
        <taxon>Peronosporomycetes</taxon>
        <taxon>Peronosporales</taxon>
        <taxon>Peronosporaceae</taxon>
        <taxon>Peronospora</taxon>
    </lineage>
</organism>
<gene>
    <name evidence="1" type="ORF">PBS003_LOCUS437</name>
</gene>